<proteinExistence type="predicted"/>
<dbReference type="OrthoDB" id="3007877at2759"/>
<dbReference type="EMBL" id="JAACJM010000020">
    <property type="protein sequence ID" value="KAF5367083.1"/>
    <property type="molecule type" value="Genomic_DNA"/>
</dbReference>
<evidence type="ECO:0000313" key="2">
    <source>
        <dbReference type="Proteomes" id="UP000559256"/>
    </source>
</evidence>
<sequence>MAREASSNGQLQRRSSFISDSNFTFDHSSEFYTATSSGNTIRGPGALSGAALKAFGKIVLRTADDIAVHLRIASIRSKTGFLRSEWDDLLEPEAYNTSIRQRAFSTLLIGIESQTPVFIFSDTEDSLVSRVLKLPLTEIEIFVSGMIACLPDDRLDYLNRPVLHENVRSIFATSSPIRKRLITMQFSVFLQRLASRELSSGFFELDKLLGLSPDIDGRLLNSAIYSATPSLDLDSTHLLKFVAMGDPMWTKLGTFLRHCRPGDDTVVWSRMIDVVMQPSSWAFYEYKERVRRYRDVEPILYFTEFCTTFCPDSMERFSEVGLQTFFLGLLRDFSVISDDKLNLHEYSKLSDHVQQRAVLNKFTQRLLDFMRRDYNGGTDIDLNQEYIGSVCLIALLVMSPISRCKDDASRTRYQTCVGLILLFAMEDLETWASNVSFRNVFGAGSDLDPNVLLIVFRALEKLYKLPELLRKLERRSYSLDLSSLTLYHILKDIDDGPKSPPTAEQDGFEYLLNQLLALNARGHFM</sequence>
<organism evidence="1 2">
    <name type="scientific">Tetrapyrgos nigripes</name>
    <dbReference type="NCBI Taxonomy" id="182062"/>
    <lineage>
        <taxon>Eukaryota</taxon>
        <taxon>Fungi</taxon>
        <taxon>Dikarya</taxon>
        <taxon>Basidiomycota</taxon>
        <taxon>Agaricomycotina</taxon>
        <taxon>Agaricomycetes</taxon>
        <taxon>Agaricomycetidae</taxon>
        <taxon>Agaricales</taxon>
        <taxon>Marasmiineae</taxon>
        <taxon>Marasmiaceae</taxon>
        <taxon>Tetrapyrgos</taxon>
    </lineage>
</organism>
<comment type="caution">
    <text evidence="1">The sequence shown here is derived from an EMBL/GenBank/DDBJ whole genome shotgun (WGS) entry which is preliminary data.</text>
</comment>
<dbReference type="Proteomes" id="UP000559256">
    <property type="component" value="Unassembled WGS sequence"/>
</dbReference>
<gene>
    <name evidence="1" type="ORF">D9758_004021</name>
</gene>
<accession>A0A8H5GL88</accession>
<protein>
    <submittedName>
        <fullName evidence="1">Uncharacterized protein</fullName>
    </submittedName>
</protein>
<name>A0A8H5GL88_9AGAR</name>
<reference evidence="1 2" key="1">
    <citation type="journal article" date="2020" name="ISME J.">
        <title>Uncovering the hidden diversity of litter-decomposition mechanisms in mushroom-forming fungi.</title>
        <authorList>
            <person name="Floudas D."/>
            <person name="Bentzer J."/>
            <person name="Ahren D."/>
            <person name="Johansson T."/>
            <person name="Persson P."/>
            <person name="Tunlid A."/>
        </authorList>
    </citation>
    <scope>NUCLEOTIDE SEQUENCE [LARGE SCALE GENOMIC DNA]</scope>
    <source>
        <strain evidence="1 2">CBS 291.85</strain>
    </source>
</reference>
<keyword evidence="2" id="KW-1185">Reference proteome</keyword>
<evidence type="ECO:0000313" key="1">
    <source>
        <dbReference type="EMBL" id="KAF5367083.1"/>
    </source>
</evidence>
<dbReference type="AlphaFoldDB" id="A0A8H5GL88"/>